<reference evidence="2" key="1">
    <citation type="journal article" date="2020" name="Nature">
        <title>Giant virus diversity and host interactions through global metagenomics.</title>
        <authorList>
            <person name="Schulz F."/>
            <person name="Roux S."/>
            <person name="Paez-Espino D."/>
            <person name="Jungbluth S."/>
            <person name="Walsh D.A."/>
            <person name="Denef V.J."/>
            <person name="McMahon K.D."/>
            <person name="Konstantinidis K.T."/>
            <person name="Eloe-Fadrosh E.A."/>
            <person name="Kyrpides N.C."/>
            <person name="Woyke T."/>
        </authorList>
    </citation>
    <scope>NUCLEOTIDE SEQUENCE</scope>
    <source>
        <strain evidence="2">GVMAG-S-1035303-20</strain>
    </source>
</reference>
<evidence type="ECO:0000256" key="1">
    <source>
        <dbReference type="SAM" id="MobiDB-lite"/>
    </source>
</evidence>
<dbReference type="AlphaFoldDB" id="A0A6C0AIT9"/>
<evidence type="ECO:0000313" key="2">
    <source>
        <dbReference type="EMBL" id="QHS79642.1"/>
    </source>
</evidence>
<accession>A0A6C0AIT9</accession>
<proteinExistence type="predicted"/>
<dbReference type="EMBL" id="MN740650">
    <property type="protein sequence ID" value="QHS79642.1"/>
    <property type="molecule type" value="Genomic_DNA"/>
</dbReference>
<sequence length="101" mass="11638">MDGKLTNYISDLQTTDPKYKKKVNYFEELLISGMLPNAAHTFERKGHGTVEIPGRRLEQAIAASQAHQDRVLPPYVNNGGKGKKTLKHRHRKTRKTRRSRR</sequence>
<name>A0A6C0AIT9_9ZZZZ</name>
<protein>
    <submittedName>
        <fullName evidence="2">Uncharacterized protein</fullName>
    </submittedName>
</protein>
<feature type="compositionally biased region" description="Basic residues" evidence="1">
    <location>
        <begin position="81"/>
        <end position="101"/>
    </location>
</feature>
<feature type="region of interest" description="Disordered" evidence="1">
    <location>
        <begin position="64"/>
        <end position="101"/>
    </location>
</feature>
<organism evidence="2">
    <name type="scientific">viral metagenome</name>
    <dbReference type="NCBI Taxonomy" id="1070528"/>
    <lineage>
        <taxon>unclassified sequences</taxon>
        <taxon>metagenomes</taxon>
        <taxon>organismal metagenomes</taxon>
    </lineage>
</organism>